<dbReference type="SUPFAM" id="SSF47616">
    <property type="entry name" value="GST C-terminal domain-like"/>
    <property type="match status" value="1"/>
</dbReference>
<dbReference type="Gene3D" id="1.20.1050.10">
    <property type="match status" value="1"/>
</dbReference>
<accession>A0A803M869</accession>
<protein>
    <recommendedName>
        <fullName evidence="5">Glutathione S-transferase</fullName>
    </recommendedName>
</protein>
<evidence type="ECO:0000313" key="3">
    <source>
        <dbReference type="EnsemblPlants" id="AUR62025095-RA:cds"/>
    </source>
</evidence>
<dbReference type="InterPro" id="IPR018247">
    <property type="entry name" value="EF_Hand_1_Ca_BS"/>
</dbReference>
<dbReference type="Gramene" id="AUR62025095-RA">
    <property type="protein sequence ID" value="AUR62025095-RA:cds"/>
    <property type="gene ID" value="AUR62025095"/>
</dbReference>
<evidence type="ECO:0008006" key="5">
    <source>
        <dbReference type="Google" id="ProtNLM"/>
    </source>
</evidence>
<dbReference type="Proteomes" id="UP000596660">
    <property type="component" value="Unplaced"/>
</dbReference>
<dbReference type="PROSITE" id="PS50405">
    <property type="entry name" value="GST_CTER"/>
    <property type="match status" value="1"/>
</dbReference>
<dbReference type="PROSITE" id="PS00018">
    <property type="entry name" value="EF_HAND_1"/>
    <property type="match status" value="1"/>
</dbReference>
<evidence type="ECO:0000313" key="4">
    <source>
        <dbReference type="Proteomes" id="UP000596660"/>
    </source>
</evidence>
<sequence length="187" mass="21387">MMTLFGSILAEAIDKIGANGVISIESFSTSETYIIVEKGMKVYDSDGNGKVTFNDIIEVLSDMTGSFMTAEQREIYDTGRRVWTTKGEDQEAAKKELIEHLKVLEQELRNKSYFGGDEFGFVDVVFIPFYSWFHAYETLANFKIEESCPKIIELAKRCMQRESVAKALPDQNKVYEFILELKKRFGI</sequence>
<dbReference type="EnsemblPlants" id="AUR62025095-RA">
    <property type="protein sequence ID" value="AUR62025095-RA:cds"/>
    <property type="gene ID" value="AUR62025095"/>
</dbReference>
<organism evidence="3 4">
    <name type="scientific">Chenopodium quinoa</name>
    <name type="common">Quinoa</name>
    <dbReference type="NCBI Taxonomy" id="63459"/>
    <lineage>
        <taxon>Eukaryota</taxon>
        <taxon>Viridiplantae</taxon>
        <taxon>Streptophyta</taxon>
        <taxon>Embryophyta</taxon>
        <taxon>Tracheophyta</taxon>
        <taxon>Spermatophyta</taxon>
        <taxon>Magnoliopsida</taxon>
        <taxon>eudicotyledons</taxon>
        <taxon>Gunneridae</taxon>
        <taxon>Pentapetalae</taxon>
        <taxon>Caryophyllales</taxon>
        <taxon>Chenopodiaceae</taxon>
        <taxon>Chenopodioideae</taxon>
        <taxon>Atripliceae</taxon>
        <taxon>Chenopodium</taxon>
    </lineage>
</organism>
<feature type="domain" description="GST C-terminal" evidence="2">
    <location>
        <begin position="54"/>
        <end position="185"/>
    </location>
</feature>
<dbReference type="InterPro" id="IPR045073">
    <property type="entry name" value="Omega/Tau-like"/>
</dbReference>
<dbReference type="GO" id="GO:0006749">
    <property type="term" value="P:glutathione metabolic process"/>
    <property type="evidence" value="ECO:0007669"/>
    <property type="project" value="InterPro"/>
</dbReference>
<reference evidence="3" key="2">
    <citation type="submission" date="2021-03" db="UniProtKB">
        <authorList>
            <consortium name="EnsemblPlants"/>
        </authorList>
    </citation>
    <scope>IDENTIFICATION</scope>
</reference>
<dbReference type="PANTHER" id="PTHR11260:SF773">
    <property type="entry name" value="GLUTATHIONE S-TRANSFERASE U26"/>
    <property type="match status" value="1"/>
</dbReference>
<evidence type="ECO:0000259" key="2">
    <source>
        <dbReference type="PROSITE" id="PS50405"/>
    </source>
</evidence>
<dbReference type="CDD" id="cd03185">
    <property type="entry name" value="GST_C_Tau"/>
    <property type="match status" value="1"/>
</dbReference>
<dbReference type="AlphaFoldDB" id="A0A803M869"/>
<reference evidence="3" key="1">
    <citation type="journal article" date="2017" name="Nature">
        <title>The genome of Chenopodium quinoa.</title>
        <authorList>
            <person name="Jarvis D.E."/>
            <person name="Ho Y.S."/>
            <person name="Lightfoot D.J."/>
            <person name="Schmoeckel S.M."/>
            <person name="Li B."/>
            <person name="Borm T.J.A."/>
            <person name="Ohyanagi H."/>
            <person name="Mineta K."/>
            <person name="Michell C.T."/>
            <person name="Saber N."/>
            <person name="Kharbatia N.M."/>
            <person name="Rupper R.R."/>
            <person name="Sharp A.R."/>
            <person name="Dally N."/>
            <person name="Boughton B.A."/>
            <person name="Woo Y.H."/>
            <person name="Gao G."/>
            <person name="Schijlen E.G.W.M."/>
            <person name="Guo X."/>
            <person name="Momin A.A."/>
            <person name="Negrao S."/>
            <person name="Al-Babili S."/>
            <person name="Gehring C."/>
            <person name="Roessner U."/>
            <person name="Jung C."/>
            <person name="Murphy K."/>
            <person name="Arold S.T."/>
            <person name="Gojobori T."/>
            <person name="van der Linden C.G."/>
            <person name="van Loo E.N."/>
            <person name="Jellen E.N."/>
            <person name="Maughan P.J."/>
            <person name="Tester M."/>
        </authorList>
    </citation>
    <scope>NUCLEOTIDE SEQUENCE [LARGE SCALE GENOMIC DNA]</scope>
    <source>
        <strain evidence="3">cv. PI 614886</strain>
    </source>
</reference>
<keyword evidence="4" id="KW-1185">Reference proteome</keyword>
<dbReference type="InterPro" id="IPR002048">
    <property type="entry name" value="EF_hand_dom"/>
</dbReference>
<dbReference type="GO" id="GO:0004364">
    <property type="term" value="F:glutathione transferase activity"/>
    <property type="evidence" value="ECO:0007669"/>
    <property type="project" value="InterPro"/>
</dbReference>
<dbReference type="PROSITE" id="PS50222">
    <property type="entry name" value="EF_HAND_2"/>
    <property type="match status" value="1"/>
</dbReference>
<dbReference type="PANTHER" id="PTHR11260">
    <property type="entry name" value="GLUTATHIONE S-TRANSFERASE, GST, SUPERFAMILY, GST DOMAIN CONTAINING"/>
    <property type="match status" value="1"/>
</dbReference>
<proteinExistence type="predicted"/>
<dbReference type="InterPro" id="IPR004046">
    <property type="entry name" value="GST_C"/>
</dbReference>
<name>A0A803M869_CHEQI</name>
<dbReference type="GO" id="GO:0005509">
    <property type="term" value="F:calcium ion binding"/>
    <property type="evidence" value="ECO:0007669"/>
    <property type="project" value="InterPro"/>
</dbReference>
<dbReference type="Pfam" id="PF00043">
    <property type="entry name" value="GST_C"/>
    <property type="match status" value="1"/>
</dbReference>
<evidence type="ECO:0000259" key="1">
    <source>
        <dbReference type="PROSITE" id="PS50222"/>
    </source>
</evidence>
<feature type="domain" description="EF-hand" evidence="1">
    <location>
        <begin position="31"/>
        <end position="66"/>
    </location>
</feature>
<dbReference type="GO" id="GO:0005737">
    <property type="term" value="C:cytoplasm"/>
    <property type="evidence" value="ECO:0007669"/>
    <property type="project" value="TreeGrafter"/>
</dbReference>
<dbReference type="InterPro" id="IPR010987">
    <property type="entry name" value="Glutathione-S-Trfase_C-like"/>
</dbReference>
<dbReference type="InterPro" id="IPR045074">
    <property type="entry name" value="GST_C_Tau"/>
</dbReference>
<dbReference type="InterPro" id="IPR036282">
    <property type="entry name" value="Glutathione-S-Trfase_C_sf"/>
</dbReference>